<reference evidence="2 3" key="1">
    <citation type="submission" date="2013-03" db="EMBL/GenBank/DDBJ databases">
        <title>The Genome Sequence of Exophiala aquamarina CBS 119918.</title>
        <authorList>
            <consortium name="The Broad Institute Genomics Platform"/>
            <person name="Cuomo C."/>
            <person name="de Hoog S."/>
            <person name="Gorbushina A."/>
            <person name="Walker B."/>
            <person name="Young S.K."/>
            <person name="Zeng Q."/>
            <person name="Gargeya S."/>
            <person name="Fitzgerald M."/>
            <person name="Haas B."/>
            <person name="Abouelleil A."/>
            <person name="Allen A.W."/>
            <person name="Alvarado L."/>
            <person name="Arachchi H.M."/>
            <person name="Berlin A.M."/>
            <person name="Chapman S.B."/>
            <person name="Gainer-Dewar J."/>
            <person name="Goldberg J."/>
            <person name="Griggs A."/>
            <person name="Gujja S."/>
            <person name="Hansen M."/>
            <person name="Howarth C."/>
            <person name="Imamovic A."/>
            <person name="Ireland A."/>
            <person name="Larimer J."/>
            <person name="McCowan C."/>
            <person name="Murphy C."/>
            <person name="Pearson M."/>
            <person name="Poon T.W."/>
            <person name="Priest M."/>
            <person name="Roberts A."/>
            <person name="Saif S."/>
            <person name="Shea T."/>
            <person name="Sisk P."/>
            <person name="Sykes S."/>
            <person name="Wortman J."/>
            <person name="Nusbaum C."/>
            <person name="Birren B."/>
        </authorList>
    </citation>
    <scope>NUCLEOTIDE SEQUENCE [LARGE SCALE GENOMIC DNA]</scope>
    <source>
        <strain evidence="2 3">CBS 119918</strain>
    </source>
</reference>
<dbReference type="Proteomes" id="UP000027920">
    <property type="component" value="Unassembled WGS sequence"/>
</dbReference>
<evidence type="ECO:0000313" key="2">
    <source>
        <dbReference type="EMBL" id="KEF54266.1"/>
    </source>
</evidence>
<dbReference type="OrthoDB" id="4134168at2759"/>
<sequence>MARTWNTESVTKTTVIRVSRGVYVTLAWYASIVLGITAWYLAHYDETRFYPQARLIYTIIIAGIACATAPLIACFGLNLKWMPLFNICLALAFFAAFGSVMEWDCDEHWADWRAHIGEPHTAYWKTLEAFTFISGFFWLVSSVLAYWAPYVKETEPERQKRLSTGTGSGSETV</sequence>
<feature type="transmembrane region" description="Helical" evidence="1">
    <location>
        <begin position="54"/>
        <end position="77"/>
    </location>
</feature>
<dbReference type="PANTHER" id="PTHR39608:SF1">
    <property type="entry name" value="INTEGRAL MEMBRANE PROTEIN (AFU_ORTHOLOGUE AFUA_5G08640)"/>
    <property type="match status" value="1"/>
</dbReference>
<evidence type="ECO:0000313" key="3">
    <source>
        <dbReference type="Proteomes" id="UP000027920"/>
    </source>
</evidence>
<gene>
    <name evidence="2" type="ORF">A1O9_09432</name>
</gene>
<evidence type="ECO:0000256" key="1">
    <source>
        <dbReference type="SAM" id="Phobius"/>
    </source>
</evidence>
<feature type="transmembrane region" description="Helical" evidence="1">
    <location>
        <begin position="84"/>
        <end position="103"/>
    </location>
</feature>
<feature type="transmembrane region" description="Helical" evidence="1">
    <location>
        <begin position="129"/>
        <end position="151"/>
    </location>
</feature>
<dbReference type="HOGENOM" id="CLU_079951_2_0_1"/>
<dbReference type="VEuPathDB" id="FungiDB:A1O9_09432"/>
<dbReference type="GeneID" id="25284341"/>
<keyword evidence="1" id="KW-0812">Transmembrane</keyword>
<protein>
    <recommendedName>
        <fullName evidence="4">MARVEL domain-containing protein</fullName>
    </recommendedName>
</protein>
<dbReference type="RefSeq" id="XP_013256856.1">
    <property type="nucleotide sequence ID" value="XM_013401402.1"/>
</dbReference>
<dbReference type="PANTHER" id="PTHR39608">
    <property type="entry name" value="INTEGRAL MEMBRANE PROTEIN (AFU_ORTHOLOGUE AFUA_5G08640)"/>
    <property type="match status" value="1"/>
</dbReference>
<evidence type="ECO:0008006" key="4">
    <source>
        <dbReference type="Google" id="ProtNLM"/>
    </source>
</evidence>
<keyword evidence="1" id="KW-1133">Transmembrane helix</keyword>
<dbReference type="EMBL" id="AMGV01000010">
    <property type="protein sequence ID" value="KEF54266.1"/>
    <property type="molecule type" value="Genomic_DNA"/>
</dbReference>
<organism evidence="2 3">
    <name type="scientific">Exophiala aquamarina CBS 119918</name>
    <dbReference type="NCBI Taxonomy" id="1182545"/>
    <lineage>
        <taxon>Eukaryota</taxon>
        <taxon>Fungi</taxon>
        <taxon>Dikarya</taxon>
        <taxon>Ascomycota</taxon>
        <taxon>Pezizomycotina</taxon>
        <taxon>Eurotiomycetes</taxon>
        <taxon>Chaetothyriomycetidae</taxon>
        <taxon>Chaetothyriales</taxon>
        <taxon>Herpotrichiellaceae</taxon>
        <taxon>Exophiala</taxon>
    </lineage>
</organism>
<dbReference type="AlphaFoldDB" id="A0A072P386"/>
<proteinExistence type="predicted"/>
<feature type="transmembrane region" description="Helical" evidence="1">
    <location>
        <begin position="21"/>
        <end position="42"/>
    </location>
</feature>
<comment type="caution">
    <text evidence="2">The sequence shown here is derived from an EMBL/GenBank/DDBJ whole genome shotgun (WGS) entry which is preliminary data.</text>
</comment>
<keyword evidence="1" id="KW-0472">Membrane</keyword>
<accession>A0A072P386</accession>
<name>A0A072P386_9EURO</name>
<keyword evidence="3" id="KW-1185">Reference proteome</keyword>